<keyword evidence="4" id="KW-1003">Cell membrane</keyword>
<evidence type="ECO:0000256" key="9">
    <source>
        <dbReference type="ARBA" id="ARBA00023136"/>
    </source>
</evidence>
<dbReference type="PANTHER" id="PTHR43297">
    <property type="entry name" value="OLIGOPEPTIDE TRANSPORT ATP-BINDING PROTEIN APPD"/>
    <property type="match status" value="1"/>
</dbReference>
<dbReference type="InterPro" id="IPR003593">
    <property type="entry name" value="AAA+_ATPase"/>
</dbReference>
<dbReference type="SMART" id="SM00382">
    <property type="entry name" value="AAA"/>
    <property type="match status" value="1"/>
</dbReference>
<accession>A0A1M5TT49</accession>
<keyword evidence="12" id="KW-1185">Reference proteome</keyword>
<keyword evidence="9" id="KW-0472">Membrane</keyword>
<dbReference type="PROSITE" id="PS50893">
    <property type="entry name" value="ABC_TRANSPORTER_2"/>
    <property type="match status" value="1"/>
</dbReference>
<protein>
    <submittedName>
        <fullName evidence="11">Peptide/nickel transport system ATP-binding protein</fullName>
    </submittedName>
</protein>
<dbReference type="InterPro" id="IPR050388">
    <property type="entry name" value="ABC_Ni/Peptide_Import"/>
</dbReference>
<evidence type="ECO:0000256" key="3">
    <source>
        <dbReference type="ARBA" id="ARBA00022448"/>
    </source>
</evidence>
<evidence type="ECO:0000313" key="12">
    <source>
        <dbReference type="Proteomes" id="UP000184278"/>
    </source>
</evidence>
<name>A0A1M5TT49_BUTFI</name>
<proteinExistence type="inferred from homology"/>
<dbReference type="GeneID" id="89510541"/>
<dbReference type="Gene3D" id="3.40.50.300">
    <property type="entry name" value="P-loop containing nucleotide triphosphate hydrolases"/>
    <property type="match status" value="1"/>
</dbReference>
<dbReference type="PROSITE" id="PS00211">
    <property type="entry name" value="ABC_TRANSPORTER_1"/>
    <property type="match status" value="1"/>
</dbReference>
<evidence type="ECO:0000259" key="10">
    <source>
        <dbReference type="PROSITE" id="PS50893"/>
    </source>
</evidence>
<evidence type="ECO:0000256" key="6">
    <source>
        <dbReference type="ARBA" id="ARBA00022741"/>
    </source>
</evidence>
<dbReference type="CDD" id="cd03257">
    <property type="entry name" value="ABC_NikE_OppD_transporters"/>
    <property type="match status" value="1"/>
</dbReference>
<dbReference type="FunFam" id="3.40.50.300:FF:000016">
    <property type="entry name" value="Oligopeptide ABC transporter ATP-binding component"/>
    <property type="match status" value="1"/>
</dbReference>
<organism evidence="11 12">
    <name type="scientific">Butyrivibrio fibrisolvens DSM 3071</name>
    <dbReference type="NCBI Taxonomy" id="1121131"/>
    <lineage>
        <taxon>Bacteria</taxon>
        <taxon>Bacillati</taxon>
        <taxon>Bacillota</taxon>
        <taxon>Clostridia</taxon>
        <taxon>Lachnospirales</taxon>
        <taxon>Lachnospiraceae</taxon>
        <taxon>Butyrivibrio</taxon>
    </lineage>
</organism>
<keyword evidence="7 11" id="KW-0067">ATP-binding</keyword>
<dbReference type="InterPro" id="IPR017871">
    <property type="entry name" value="ABC_transporter-like_CS"/>
</dbReference>
<dbReference type="InterPro" id="IPR027417">
    <property type="entry name" value="P-loop_NTPase"/>
</dbReference>
<dbReference type="AlphaFoldDB" id="A0A1M5TT49"/>
<reference evidence="12" key="1">
    <citation type="submission" date="2016-11" db="EMBL/GenBank/DDBJ databases">
        <authorList>
            <person name="Varghese N."/>
            <person name="Submissions S."/>
        </authorList>
    </citation>
    <scope>NUCLEOTIDE SEQUENCE [LARGE SCALE GENOMIC DNA]</scope>
    <source>
        <strain evidence="12">DSM 3071</strain>
    </source>
</reference>
<evidence type="ECO:0000256" key="4">
    <source>
        <dbReference type="ARBA" id="ARBA00022475"/>
    </source>
</evidence>
<evidence type="ECO:0000313" key="11">
    <source>
        <dbReference type="EMBL" id="SHH53820.1"/>
    </source>
</evidence>
<evidence type="ECO:0000256" key="1">
    <source>
        <dbReference type="ARBA" id="ARBA00004202"/>
    </source>
</evidence>
<dbReference type="Proteomes" id="UP000184278">
    <property type="component" value="Unassembled WGS sequence"/>
</dbReference>
<dbReference type="GO" id="GO:0016887">
    <property type="term" value="F:ATP hydrolysis activity"/>
    <property type="evidence" value="ECO:0007669"/>
    <property type="project" value="InterPro"/>
</dbReference>
<comment type="subcellular location">
    <subcellularLocation>
        <location evidence="1">Cell membrane</location>
        <topology evidence="1">Peripheral membrane protein</topology>
    </subcellularLocation>
</comment>
<dbReference type="InterPro" id="IPR003439">
    <property type="entry name" value="ABC_transporter-like_ATP-bd"/>
</dbReference>
<feature type="domain" description="ABC transporter" evidence="10">
    <location>
        <begin position="10"/>
        <end position="261"/>
    </location>
</feature>
<dbReference type="SUPFAM" id="SSF52540">
    <property type="entry name" value="P-loop containing nucleoside triphosphate hydrolases"/>
    <property type="match status" value="1"/>
</dbReference>
<dbReference type="OrthoDB" id="9806285at2"/>
<dbReference type="RefSeq" id="WP_073385436.1">
    <property type="nucleotide sequence ID" value="NZ_FQXK01000005.1"/>
</dbReference>
<keyword evidence="5" id="KW-0997">Cell inner membrane</keyword>
<dbReference type="STRING" id="1121131.SAMN02745229_00615"/>
<dbReference type="GO" id="GO:0005886">
    <property type="term" value="C:plasma membrane"/>
    <property type="evidence" value="ECO:0007669"/>
    <property type="project" value="UniProtKB-SubCell"/>
</dbReference>
<evidence type="ECO:0000256" key="7">
    <source>
        <dbReference type="ARBA" id="ARBA00022840"/>
    </source>
</evidence>
<dbReference type="PANTHER" id="PTHR43297:SF14">
    <property type="entry name" value="ATPASE AAA-TYPE CORE DOMAIN-CONTAINING PROTEIN"/>
    <property type="match status" value="1"/>
</dbReference>
<keyword evidence="6" id="KW-0547">Nucleotide-binding</keyword>
<evidence type="ECO:0000256" key="8">
    <source>
        <dbReference type="ARBA" id="ARBA00022967"/>
    </source>
</evidence>
<dbReference type="GO" id="GO:0005524">
    <property type="term" value="F:ATP binding"/>
    <property type="evidence" value="ECO:0007669"/>
    <property type="project" value="UniProtKB-KW"/>
</dbReference>
<dbReference type="Pfam" id="PF00005">
    <property type="entry name" value="ABC_tran"/>
    <property type="match status" value="1"/>
</dbReference>
<dbReference type="EMBL" id="FQXK01000005">
    <property type="protein sequence ID" value="SHH53820.1"/>
    <property type="molecule type" value="Genomic_DNA"/>
</dbReference>
<gene>
    <name evidence="11" type="ORF">SAMN02745229_00615</name>
</gene>
<keyword evidence="3" id="KW-0813">Transport</keyword>
<evidence type="ECO:0000256" key="5">
    <source>
        <dbReference type="ARBA" id="ARBA00022519"/>
    </source>
</evidence>
<comment type="similarity">
    <text evidence="2">Belongs to the ABC transporter superfamily.</text>
</comment>
<evidence type="ECO:0000256" key="2">
    <source>
        <dbReference type="ARBA" id="ARBA00005417"/>
    </source>
</evidence>
<sequence length="279" mass="31485">MSSDKFEVILSVNDLHIEFHDHKQPQTAVEDFDLELSKGEIVGIVGESGSGKSLSALAIAGLLSRHDMYKSGRIMFEGEDLLTCNRRKLRTFQGDEISMIFQEPMTSLNPVKKIGWQTEESLRIHHPEIDKKERRLRAISMLGKVGLHEPERVYEMYPHELSGGMRQRVMIAAAMIGHPKILIADEPTTALDVTVQAQIVDLLKSINKEEGTSIIFISHDLSLVRQICSRVLVMQKGVVVESGSVNDIFTKPKNIYTRKLIASIPRVDLTTERKDKKDR</sequence>
<keyword evidence="8" id="KW-1278">Translocase</keyword>